<keyword evidence="2" id="KW-0012">Acyltransferase</keyword>
<dbReference type="EC" id="2.3.-.-" evidence="2"/>
<sequence length="180" mass="20173">MTASVAVSLRERRASDLPFLRRWLTDPQAEWRAWDAPYLHAHAATQALSAYADALAALPPDPDELVIAVDDRPAGLVRRSEEEPVGGGWWELGILILDPADWGGGVGTRALSLWVQDTWDWTDAHVLTLTTWSGNVRMLRAAERLGFRECARVREARLVGAQRFDSVRFDLLRSEWQGKG</sequence>
<accession>A0ABW1Y906</accession>
<feature type="domain" description="N-acetyltransferase" evidence="1">
    <location>
        <begin position="7"/>
        <end position="165"/>
    </location>
</feature>
<proteinExistence type="predicted"/>
<evidence type="ECO:0000313" key="2">
    <source>
        <dbReference type="EMBL" id="MFC6590663.1"/>
    </source>
</evidence>
<dbReference type="Gene3D" id="3.40.630.30">
    <property type="match status" value="1"/>
</dbReference>
<organism evidence="2 3">
    <name type="scientific">Deinococcus lacus</name>
    <dbReference type="NCBI Taxonomy" id="392561"/>
    <lineage>
        <taxon>Bacteria</taxon>
        <taxon>Thermotogati</taxon>
        <taxon>Deinococcota</taxon>
        <taxon>Deinococci</taxon>
        <taxon>Deinococcales</taxon>
        <taxon>Deinococcaceae</taxon>
        <taxon>Deinococcus</taxon>
    </lineage>
</organism>
<dbReference type="SUPFAM" id="SSF55729">
    <property type="entry name" value="Acyl-CoA N-acyltransferases (Nat)"/>
    <property type="match status" value="1"/>
</dbReference>
<dbReference type="PANTHER" id="PTHR43415">
    <property type="entry name" value="SPERMIDINE N(1)-ACETYLTRANSFERASE"/>
    <property type="match status" value="1"/>
</dbReference>
<evidence type="ECO:0000259" key="1">
    <source>
        <dbReference type="PROSITE" id="PS51186"/>
    </source>
</evidence>
<dbReference type="Proteomes" id="UP001596297">
    <property type="component" value="Unassembled WGS sequence"/>
</dbReference>
<dbReference type="PANTHER" id="PTHR43415:SF4">
    <property type="entry name" value="N-ACETYLTRANSFERASE DOMAIN-CONTAINING PROTEIN"/>
    <property type="match status" value="1"/>
</dbReference>
<dbReference type="PROSITE" id="PS51186">
    <property type="entry name" value="GNAT"/>
    <property type="match status" value="1"/>
</dbReference>
<protein>
    <submittedName>
        <fullName evidence="2">GNAT family N-acetyltransferase</fullName>
        <ecNumber evidence="2">2.3.-.-</ecNumber>
    </submittedName>
</protein>
<dbReference type="InterPro" id="IPR000182">
    <property type="entry name" value="GNAT_dom"/>
</dbReference>
<comment type="caution">
    <text evidence="2">The sequence shown here is derived from an EMBL/GenBank/DDBJ whole genome shotgun (WGS) entry which is preliminary data.</text>
</comment>
<dbReference type="GO" id="GO:0016746">
    <property type="term" value="F:acyltransferase activity"/>
    <property type="evidence" value="ECO:0007669"/>
    <property type="project" value="UniProtKB-KW"/>
</dbReference>
<dbReference type="Pfam" id="PF13302">
    <property type="entry name" value="Acetyltransf_3"/>
    <property type="match status" value="1"/>
</dbReference>
<dbReference type="EMBL" id="JBHSWD010000001">
    <property type="protein sequence ID" value="MFC6590663.1"/>
    <property type="molecule type" value="Genomic_DNA"/>
</dbReference>
<reference evidence="3" key="1">
    <citation type="journal article" date="2019" name="Int. J. Syst. Evol. Microbiol.">
        <title>The Global Catalogue of Microorganisms (GCM) 10K type strain sequencing project: providing services to taxonomists for standard genome sequencing and annotation.</title>
        <authorList>
            <consortium name="The Broad Institute Genomics Platform"/>
            <consortium name="The Broad Institute Genome Sequencing Center for Infectious Disease"/>
            <person name="Wu L."/>
            <person name="Ma J."/>
        </authorList>
    </citation>
    <scope>NUCLEOTIDE SEQUENCE [LARGE SCALE GENOMIC DNA]</scope>
    <source>
        <strain evidence="3">CGMCC 1.15772</strain>
    </source>
</reference>
<name>A0ABW1Y906_9DEIO</name>
<keyword evidence="3" id="KW-1185">Reference proteome</keyword>
<dbReference type="RefSeq" id="WP_380081681.1">
    <property type="nucleotide sequence ID" value="NZ_JBHSWD010000001.1"/>
</dbReference>
<gene>
    <name evidence="2" type="ORF">ACFP81_00475</name>
</gene>
<evidence type="ECO:0000313" key="3">
    <source>
        <dbReference type="Proteomes" id="UP001596297"/>
    </source>
</evidence>
<keyword evidence="2" id="KW-0808">Transferase</keyword>
<dbReference type="InterPro" id="IPR016181">
    <property type="entry name" value="Acyl_CoA_acyltransferase"/>
</dbReference>